<gene>
    <name evidence="8" type="ORF">Dthio_PD3006</name>
</gene>
<reference evidence="8" key="1">
    <citation type="submission" date="2010-05" db="EMBL/GenBank/DDBJ databases">
        <title>The draft genome of Desulfonatronospira thiodismutans ASO3-1.</title>
        <authorList>
            <consortium name="US DOE Joint Genome Institute (JGI-PGF)"/>
            <person name="Lucas S."/>
            <person name="Copeland A."/>
            <person name="Lapidus A."/>
            <person name="Cheng J.-F."/>
            <person name="Bruce D."/>
            <person name="Goodwin L."/>
            <person name="Pitluck S."/>
            <person name="Chertkov O."/>
            <person name="Brettin T."/>
            <person name="Detter J.C."/>
            <person name="Han C."/>
            <person name="Land M.L."/>
            <person name="Hauser L."/>
            <person name="Kyrpides N."/>
            <person name="Mikhailova N."/>
            <person name="Muyzer G."/>
            <person name="Woyke T."/>
        </authorList>
    </citation>
    <scope>NUCLEOTIDE SEQUENCE [LARGE SCALE GENOMIC DNA]</scope>
    <source>
        <strain evidence="8">ASO3-1</strain>
    </source>
</reference>
<evidence type="ECO:0000256" key="1">
    <source>
        <dbReference type="ARBA" id="ARBA00006620"/>
    </source>
</evidence>
<dbReference type="EMBL" id="ACJN02000001">
    <property type="protein sequence ID" value="EFI35580.1"/>
    <property type="molecule type" value="Genomic_DNA"/>
</dbReference>
<dbReference type="InterPro" id="IPR038570">
    <property type="entry name" value="HicA_sf"/>
</dbReference>
<dbReference type="GO" id="GO:0016787">
    <property type="term" value="F:hydrolase activity"/>
    <property type="evidence" value="ECO:0007669"/>
    <property type="project" value="UniProtKB-KW"/>
</dbReference>
<accession>D6SLL9</accession>
<evidence type="ECO:0000256" key="3">
    <source>
        <dbReference type="ARBA" id="ARBA00022722"/>
    </source>
</evidence>
<sequence length="78" mass="8858">MPKIPSMSSTELVKLLVKSGAFFVRQGKTDHAIYARIVDGRRYSAPVQMGKKSLNPVYCKRIFRQLKLTDSEIEDVLT</sequence>
<evidence type="ECO:0000313" key="9">
    <source>
        <dbReference type="Proteomes" id="UP000005496"/>
    </source>
</evidence>
<dbReference type="AlphaFoldDB" id="D6SLL9"/>
<dbReference type="SUPFAM" id="SSF54786">
    <property type="entry name" value="YcfA/nrd intein domain"/>
    <property type="match status" value="1"/>
</dbReference>
<keyword evidence="2" id="KW-1277">Toxin-antitoxin system</keyword>
<dbReference type="OrthoDB" id="9811409at2"/>
<keyword evidence="6" id="KW-0694">RNA-binding</keyword>
<dbReference type="eggNOG" id="COG1724">
    <property type="taxonomic scope" value="Bacteria"/>
</dbReference>
<keyword evidence="7" id="KW-0346">Stress response</keyword>
<evidence type="ECO:0000256" key="6">
    <source>
        <dbReference type="ARBA" id="ARBA00022884"/>
    </source>
</evidence>
<dbReference type="Pfam" id="PF07927">
    <property type="entry name" value="HicA_toxin"/>
    <property type="match status" value="1"/>
</dbReference>
<evidence type="ECO:0000313" key="8">
    <source>
        <dbReference type="EMBL" id="EFI35580.1"/>
    </source>
</evidence>
<keyword evidence="3" id="KW-0540">Nuclease</keyword>
<proteinExistence type="inferred from homology"/>
<comment type="similarity">
    <text evidence="1">Belongs to the HicA mRNA interferase family.</text>
</comment>
<dbReference type="Gene3D" id="3.30.920.30">
    <property type="entry name" value="Hypothetical protein"/>
    <property type="match status" value="1"/>
</dbReference>
<name>D6SLL9_9BACT</name>
<keyword evidence="9" id="KW-1185">Reference proteome</keyword>
<evidence type="ECO:0008006" key="10">
    <source>
        <dbReference type="Google" id="ProtNLM"/>
    </source>
</evidence>
<dbReference type="Proteomes" id="UP000005496">
    <property type="component" value="Unassembled WGS sequence"/>
</dbReference>
<evidence type="ECO:0000256" key="5">
    <source>
        <dbReference type="ARBA" id="ARBA00022801"/>
    </source>
</evidence>
<evidence type="ECO:0000256" key="2">
    <source>
        <dbReference type="ARBA" id="ARBA00022649"/>
    </source>
</evidence>
<dbReference type="InterPro" id="IPR012933">
    <property type="entry name" value="HicA_mRNA_interferase"/>
</dbReference>
<dbReference type="GO" id="GO:0004519">
    <property type="term" value="F:endonuclease activity"/>
    <property type="evidence" value="ECO:0007669"/>
    <property type="project" value="UniProtKB-KW"/>
</dbReference>
<evidence type="ECO:0000256" key="4">
    <source>
        <dbReference type="ARBA" id="ARBA00022759"/>
    </source>
</evidence>
<comment type="caution">
    <text evidence="8">The sequence shown here is derived from an EMBL/GenBank/DDBJ whole genome shotgun (WGS) entry which is preliminary data.</text>
</comment>
<organism evidence="8 9">
    <name type="scientific">Desulfonatronospira thiodismutans ASO3-1</name>
    <dbReference type="NCBI Taxonomy" id="555779"/>
    <lineage>
        <taxon>Bacteria</taxon>
        <taxon>Pseudomonadati</taxon>
        <taxon>Thermodesulfobacteriota</taxon>
        <taxon>Desulfovibrionia</taxon>
        <taxon>Desulfovibrionales</taxon>
        <taxon>Desulfonatronovibrionaceae</taxon>
        <taxon>Desulfonatronospira</taxon>
    </lineage>
</organism>
<keyword evidence="4" id="KW-0255">Endonuclease</keyword>
<dbReference type="GO" id="GO:0003729">
    <property type="term" value="F:mRNA binding"/>
    <property type="evidence" value="ECO:0007669"/>
    <property type="project" value="InterPro"/>
</dbReference>
<dbReference type="RefSeq" id="WP_008868709.1">
    <property type="nucleotide sequence ID" value="NZ_ACJN02000001.1"/>
</dbReference>
<protein>
    <recommendedName>
        <fullName evidence="10">YcfA family protein</fullName>
    </recommendedName>
</protein>
<keyword evidence="5" id="KW-0378">Hydrolase</keyword>
<evidence type="ECO:0000256" key="7">
    <source>
        <dbReference type="ARBA" id="ARBA00023016"/>
    </source>
</evidence>